<dbReference type="GO" id="GO:0005886">
    <property type="term" value="C:plasma membrane"/>
    <property type="evidence" value="ECO:0007669"/>
    <property type="project" value="UniProtKB-SubCell"/>
</dbReference>
<evidence type="ECO:0000313" key="24">
    <source>
        <dbReference type="EMBL" id="GAY62864.1"/>
    </source>
</evidence>
<keyword evidence="16 22" id="KW-0472">Membrane</keyword>
<dbReference type="InterPro" id="IPR001611">
    <property type="entry name" value="Leu-rich_rpt"/>
</dbReference>
<dbReference type="Gene3D" id="3.80.10.10">
    <property type="entry name" value="Ribonuclease Inhibitor"/>
    <property type="match status" value="2"/>
</dbReference>
<dbReference type="InterPro" id="IPR001245">
    <property type="entry name" value="Ser-Thr/Tyr_kinase_cat_dom"/>
</dbReference>
<dbReference type="Gene3D" id="1.10.510.10">
    <property type="entry name" value="Transferase(Phosphotransferase) domain 1"/>
    <property type="match status" value="1"/>
</dbReference>
<evidence type="ECO:0000256" key="6">
    <source>
        <dbReference type="ARBA" id="ARBA00022553"/>
    </source>
</evidence>
<comment type="similarity">
    <text evidence="2">Belongs to the protein kinase superfamily. Ser/Thr protein kinase family.</text>
</comment>
<dbReference type="Proteomes" id="UP000236630">
    <property type="component" value="Unassembled WGS sequence"/>
</dbReference>
<evidence type="ECO:0000256" key="13">
    <source>
        <dbReference type="ARBA" id="ARBA00022777"/>
    </source>
</evidence>
<evidence type="ECO:0000256" key="3">
    <source>
        <dbReference type="ARBA" id="ARBA00012513"/>
    </source>
</evidence>
<keyword evidence="15 22" id="KW-1133">Transmembrane helix</keyword>
<dbReference type="Pfam" id="PF07714">
    <property type="entry name" value="PK_Tyr_Ser-Thr"/>
    <property type="match status" value="1"/>
</dbReference>
<keyword evidence="6" id="KW-0597">Phosphoprotein</keyword>
<evidence type="ECO:0000256" key="10">
    <source>
        <dbReference type="ARBA" id="ARBA00022729"/>
    </source>
</evidence>
<dbReference type="InterPro" id="IPR000719">
    <property type="entry name" value="Prot_kinase_dom"/>
</dbReference>
<comment type="caution">
    <text evidence="24">The sequence shown here is derived from an EMBL/GenBank/DDBJ whole genome shotgun (WGS) entry which is preliminary data.</text>
</comment>
<evidence type="ECO:0000256" key="4">
    <source>
        <dbReference type="ARBA" id="ARBA00022475"/>
    </source>
</evidence>
<evidence type="ECO:0000256" key="15">
    <source>
        <dbReference type="ARBA" id="ARBA00022989"/>
    </source>
</evidence>
<evidence type="ECO:0000256" key="22">
    <source>
        <dbReference type="SAM" id="Phobius"/>
    </source>
</evidence>
<feature type="coiled-coil region" evidence="21">
    <location>
        <begin position="961"/>
        <end position="1010"/>
    </location>
</feature>
<dbReference type="InterPro" id="IPR051809">
    <property type="entry name" value="Plant_receptor-like_S/T_kinase"/>
</dbReference>
<dbReference type="Gene3D" id="3.30.200.20">
    <property type="entry name" value="Phosphorylase Kinase, domain 1"/>
    <property type="match status" value="1"/>
</dbReference>
<feature type="domain" description="Protein kinase" evidence="23">
    <location>
        <begin position="510"/>
        <end position="782"/>
    </location>
</feature>
<dbReference type="SUPFAM" id="SSF52058">
    <property type="entry name" value="L domain-like"/>
    <property type="match status" value="1"/>
</dbReference>
<gene>
    <name evidence="24" type="ORF">CUMW_221160</name>
</gene>
<dbReference type="EMBL" id="BDQV01000325">
    <property type="protein sequence ID" value="GAY62864.1"/>
    <property type="molecule type" value="Genomic_DNA"/>
</dbReference>
<evidence type="ECO:0000313" key="25">
    <source>
        <dbReference type="Proteomes" id="UP000236630"/>
    </source>
</evidence>
<accession>A0A2H5QE04</accession>
<dbReference type="SMART" id="SM00220">
    <property type="entry name" value="S_TKc"/>
    <property type="match status" value="1"/>
</dbReference>
<reference evidence="24 25" key="1">
    <citation type="journal article" date="2017" name="Front. Genet.">
        <title>Draft sequencing of the heterozygous diploid genome of Satsuma (Citrus unshiu Marc.) using a hybrid assembly approach.</title>
        <authorList>
            <person name="Shimizu T."/>
            <person name="Tanizawa Y."/>
            <person name="Mochizuki T."/>
            <person name="Nagasaki H."/>
            <person name="Yoshioka T."/>
            <person name="Toyoda A."/>
            <person name="Fujiyama A."/>
            <person name="Kaminuma E."/>
            <person name="Nakamura Y."/>
        </authorList>
    </citation>
    <scope>NUCLEOTIDE SEQUENCE [LARGE SCALE GENOMIC DNA]</scope>
    <source>
        <strain evidence="25">cv. Miyagawa wase</strain>
    </source>
</reference>
<name>A0A2H5QE04_CITUN</name>
<dbReference type="PANTHER" id="PTHR27008:SF610">
    <property type="entry name" value="SERINE-THREONINE_TYROSINE-PROTEIN KINASE CATALYTIC DOMAIN-CONTAINING PROTEIN"/>
    <property type="match status" value="1"/>
</dbReference>
<evidence type="ECO:0000256" key="21">
    <source>
        <dbReference type="SAM" id="Coils"/>
    </source>
</evidence>
<evidence type="ECO:0000256" key="12">
    <source>
        <dbReference type="ARBA" id="ARBA00022741"/>
    </source>
</evidence>
<dbReference type="GO" id="GO:0005524">
    <property type="term" value="F:ATP binding"/>
    <property type="evidence" value="ECO:0007669"/>
    <property type="project" value="UniProtKB-KW"/>
</dbReference>
<evidence type="ECO:0000256" key="17">
    <source>
        <dbReference type="ARBA" id="ARBA00023170"/>
    </source>
</evidence>
<protein>
    <recommendedName>
        <fullName evidence="3">non-specific serine/threonine protein kinase</fullName>
        <ecNumber evidence="3">2.7.11.1</ecNumber>
    </recommendedName>
</protein>
<evidence type="ECO:0000256" key="9">
    <source>
        <dbReference type="ARBA" id="ARBA00022692"/>
    </source>
</evidence>
<evidence type="ECO:0000256" key="5">
    <source>
        <dbReference type="ARBA" id="ARBA00022527"/>
    </source>
</evidence>
<keyword evidence="13" id="KW-0418">Kinase</keyword>
<comment type="catalytic activity">
    <reaction evidence="20">
        <text>L-seryl-[protein] + ATP = O-phospho-L-seryl-[protein] + ADP + H(+)</text>
        <dbReference type="Rhea" id="RHEA:17989"/>
        <dbReference type="Rhea" id="RHEA-COMP:9863"/>
        <dbReference type="Rhea" id="RHEA-COMP:11604"/>
        <dbReference type="ChEBI" id="CHEBI:15378"/>
        <dbReference type="ChEBI" id="CHEBI:29999"/>
        <dbReference type="ChEBI" id="CHEBI:30616"/>
        <dbReference type="ChEBI" id="CHEBI:83421"/>
        <dbReference type="ChEBI" id="CHEBI:456216"/>
        <dbReference type="EC" id="2.7.11.1"/>
    </reaction>
</comment>
<dbReference type="Pfam" id="PF00560">
    <property type="entry name" value="LRR_1"/>
    <property type="match status" value="3"/>
</dbReference>
<proteinExistence type="inferred from homology"/>
<evidence type="ECO:0000256" key="8">
    <source>
        <dbReference type="ARBA" id="ARBA00022679"/>
    </source>
</evidence>
<dbReference type="InterPro" id="IPR008271">
    <property type="entry name" value="Ser/Thr_kinase_AS"/>
</dbReference>
<keyword evidence="5" id="KW-0723">Serine/threonine-protein kinase</keyword>
<evidence type="ECO:0000256" key="14">
    <source>
        <dbReference type="ARBA" id="ARBA00022840"/>
    </source>
</evidence>
<keyword evidence="7" id="KW-0433">Leucine-rich repeat</keyword>
<evidence type="ECO:0000256" key="2">
    <source>
        <dbReference type="ARBA" id="ARBA00008684"/>
    </source>
</evidence>
<dbReference type="PANTHER" id="PTHR27008">
    <property type="entry name" value="OS04G0122200 PROTEIN"/>
    <property type="match status" value="1"/>
</dbReference>
<sequence length="1042" mass="116482">MRDARTSPVIAFLFSFLFILLSFPFHFSFSYCANLGSETDKQALIAFKSKVDDDPFGALSTWNDSVNFCQWLGVTCSLKHQRVIYIIESQWPKSDRYRFSLHRKLDIPYAYQPSTKQFLWQYPTRNRPLGQIPVNLTHCSELRTLDLVLNKLEENQLVGELPPYIGFTLPNIRNQFFGNIPHSISNASKLEWLDFANNSLTASIPEDLGRLRNLTRLNFARNDLGTRKVNDLRFLDSLVNCTYLEIVSLNVNSLSGILPNSLANFSSHLRYLYFRSLKNNLSGAIPSEVIGLSSLSRWLDLSHNHLTGPIPLAAGNLKSIPHLDLSKNKLSGEIPSSLGSCVGLEYLNLSINSFHGPIHPGLSSLKSLEGLDLFQNNFSGKIPKFLDTFPFLQSLNLSYNNLDGDVPRKGIFKNASAISVAGNEKLCGGISELKLPPCTPSESKKRQKSNGFKLMIPLLSGLVGLVLVMSLLIIDRLRRKRTVTSSESSSRKDLLLNVSYESLLKATRGFSSANLIGTGSFGSVYKGILDPDQTVVMVKVLFLHQRGALKSFMAECEALRNIRHRNLVKIITACSSSDFQGNDFKALVYEFMHHGSLESWLHPESASDDLNYSPSILSFLQRLNIAINVASALEYLHHHCKKQIVHCDLKPSNVLLDNDMIAHVGDFGLTRFIPEVISSNQCSSVGLKGTVGYAAPEYGMGSQVSTNGDVYSYGILLLEIFTGKRPTSDMFTEGLDLHNFVKMALPDQILQVLDPLFLVGGEQGEETAEENIKKGQIRESLIAILKIGVACSVESPRERMDISVINILQKKYCLLLLVDARFWLSSFYDQGLCSINFTTTRISPRKASSSEIPAHTDRSEYVGCFPGANPPTLKSDMKVRGTLATNLMAEIGLADDVLMDEQDIPAPVSLLPGSYRTHLLADFCHKTSAHHVWSRRSISLKHRSPSFWCWKLSGSWSHGTGKGLEEELTKVKEDLQRQKAMYEAQLESLRDSHRVRVENLEKEADNQYDQGLRHSYRCIMAVLGKQHPDLKIDDLAAEKLHE</sequence>
<dbReference type="PROSITE" id="PS50011">
    <property type="entry name" value="PROTEIN_KINASE_DOM"/>
    <property type="match status" value="1"/>
</dbReference>
<evidence type="ECO:0000256" key="7">
    <source>
        <dbReference type="ARBA" id="ARBA00022614"/>
    </source>
</evidence>
<dbReference type="InterPro" id="IPR032675">
    <property type="entry name" value="LRR_dom_sf"/>
</dbReference>
<keyword evidence="8" id="KW-0808">Transferase</keyword>
<dbReference type="STRING" id="55188.A0A2H5QE04"/>
<comment type="catalytic activity">
    <reaction evidence="19">
        <text>L-threonyl-[protein] + ATP = O-phospho-L-threonyl-[protein] + ADP + H(+)</text>
        <dbReference type="Rhea" id="RHEA:46608"/>
        <dbReference type="Rhea" id="RHEA-COMP:11060"/>
        <dbReference type="Rhea" id="RHEA-COMP:11605"/>
        <dbReference type="ChEBI" id="CHEBI:15378"/>
        <dbReference type="ChEBI" id="CHEBI:30013"/>
        <dbReference type="ChEBI" id="CHEBI:30616"/>
        <dbReference type="ChEBI" id="CHEBI:61977"/>
        <dbReference type="ChEBI" id="CHEBI:456216"/>
        <dbReference type="EC" id="2.7.11.1"/>
    </reaction>
</comment>
<keyword evidence="4" id="KW-1003">Cell membrane</keyword>
<dbReference type="InterPro" id="IPR011009">
    <property type="entry name" value="Kinase-like_dom_sf"/>
</dbReference>
<evidence type="ECO:0000256" key="20">
    <source>
        <dbReference type="ARBA" id="ARBA00048679"/>
    </source>
</evidence>
<dbReference type="InterPro" id="IPR013210">
    <property type="entry name" value="LRR_N_plant-typ"/>
</dbReference>
<evidence type="ECO:0000256" key="11">
    <source>
        <dbReference type="ARBA" id="ARBA00022737"/>
    </source>
</evidence>
<evidence type="ECO:0000256" key="18">
    <source>
        <dbReference type="ARBA" id="ARBA00023180"/>
    </source>
</evidence>
<dbReference type="FunFam" id="3.30.200.20:FF:000432">
    <property type="entry name" value="LRR receptor-like serine/threonine-protein kinase EFR"/>
    <property type="match status" value="1"/>
</dbReference>
<keyword evidence="14" id="KW-0067">ATP-binding</keyword>
<dbReference type="FunFam" id="1.10.510.10:FF:000358">
    <property type="entry name" value="Putative leucine-rich repeat receptor-like serine/threonine-protein kinase"/>
    <property type="match status" value="1"/>
</dbReference>
<keyword evidence="12" id="KW-0547">Nucleotide-binding</keyword>
<dbReference type="EC" id="2.7.11.1" evidence="3"/>
<keyword evidence="11" id="KW-0677">Repeat</keyword>
<evidence type="ECO:0000256" key="1">
    <source>
        <dbReference type="ARBA" id="ARBA00004162"/>
    </source>
</evidence>
<keyword evidence="21" id="KW-0175">Coiled coil</keyword>
<comment type="subcellular location">
    <subcellularLocation>
        <location evidence="1">Cell membrane</location>
        <topology evidence="1">Single-pass membrane protein</topology>
    </subcellularLocation>
</comment>
<keyword evidence="17" id="KW-0675">Receptor</keyword>
<organism evidence="24 25">
    <name type="scientific">Citrus unshiu</name>
    <name type="common">Satsuma mandarin</name>
    <name type="synonym">Citrus nobilis var. unshiu</name>
    <dbReference type="NCBI Taxonomy" id="55188"/>
    <lineage>
        <taxon>Eukaryota</taxon>
        <taxon>Viridiplantae</taxon>
        <taxon>Streptophyta</taxon>
        <taxon>Embryophyta</taxon>
        <taxon>Tracheophyta</taxon>
        <taxon>Spermatophyta</taxon>
        <taxon>Magnoliopsida</taxon>
        <taxon>eudicotyledons</taxon>
        <taxon>Gunneridae</taxon>
        <taxon>Pentapetalae</taxon>
        <taxon>rosids</taxon>
        <taxon>malvids</taxon>
        <taxon>Sapindales</taxon>
        <taxon>Rutaceae</taxon>
        <taxon>Aurantioideae</taxon>
        <taxon>Citrus</taxon>
    </lineage>
</organism>
<keyword evidence="25" id="KW-1185">Reference proteome</keyword>
<keyword evidence="10" id="KW-0732">Signal</keyword>
<dbReference type="Pfam" id="PF08263">
    <property type="entry name" value="LRRNT_2"/>
    <property type="match status" value="1"/>
</dbReference>
<dbReference type="FunFam" id="3.80.10.10:FF:000095">
    <property type="entry name" value="LRR receptor-like serine/threonine-protein kinase GSO1"/>
    <property type="match status" value="1"/>
</dbReference>
<evidence type="ECO:0000259" key="23">
    <source>
        <dbReference type="PROSITE" id="PS50011"/>
    </source>
</evidence>
<dbReference type="SUPFAM" id="SSF56112">
    <property type="entry name" value="Protein kinase-like (PK-like)"/>
    <property type="match status" value="1"/>
</dbReference>
<evidence type="ECO:0000256" key="19">
    <source>
        <dbReference type="ARBA" id="ARBA00047899"/>
    </source>
</evidence>
<dbReference type="AlphaFoldDB" id="A0A2H5QE04"/>
<dbReference type="PROSITE" id="PS00108">
    <property type="entry name" value="PROTEIN_KINASE_ST"/>
    <property type="match status" value="1"/>
</dbReference>
<keyword evidence="18" id="KW-0325">Glycoprotein</keyword>
<evidence type="ECO:0000256" key="16">
    <source>
        <dbReference type="ARBA" id="ARBA00023136"/>
    </source>
</evidence>
<feature type="transmembrane region" description="Helical" evidence="22">
    <location>
        <begin position="454"/>
        <end position="474"/>
    </location>
</feature>
<dbReference type="GO" id="GO:0004674">
    <property type="term" value="F:protein serine/threonine kinase activity"/>
    <property type="evidence" value="ECO:0007669"/>
    <property type="project" value="UniProtKB-KW"/>
</dbReference>
<keyword evidence="9 22" id="KW-0812">Transmembrane</keyword>